<dbReference type="AlphaFoldDB" id="A0A8I1JGF8"/>
<evidence type="ECO:0000313" key="2">
    <source>
        <dbReference type="Proteomes" id="UP000637061"/>
    </source>
</evidence>
<protein>
    <submittedName>
        <fullName evidence="1">Uncharacterized protein</fullName>
    </submittedName>
</protein>
<dbReference type="EMBL" id="JAEHTE010000001">
    <property type="protein sequence ID" value="MBI6882772.1"/>
    <property type="molecule type" value="Genomic_DNA"/>
</dbReference>
<accession>A0A8I1JGF8</accession>
<proteinExistence type="predicted"/>
<reference evidence="1" key="1">
    <citation type="submission" date="2020-12" db="EMBL/GenBank/DDBJ databases">
        <title>Enhanced detection system for hospital associated transmission using whole genome sequencing surveillance.</title>
        <authorList>
            <person name="Harrison L.H."/>
            <person name="Van Tyne D."/>
            <person name="Marsh J.W."/>
            <person name="Griffith M.P."/>
            <person name="Snyder D.J."/>
            <person name="Cooper V.S."/>
            <person name="Mustapha M."/>
        </authorList>
    </citation>
    <scope>NUCLEOTIDE SEQUENCE</scope>
    <source>
        <strain evidence="1">PSB00042</strain>
    </source>
</reference>
<evidence type="ECO:0000313" key="1">
    <source>
        <dbReference type="EMBL" id="MBI6882772.1"/>
    </source>
</evidence>
<name>A0A8I1JGF8_PSEPU</name>
<comment type="caution">
    <text evidence="1">The sequence shown here is derived from an EMBL/GenBank/DDBJ whole genome shotgun (WGS) entry which is preliminary data.</text>
</comment>
<dbReference type="Proteomes" id="UP000637061">
    <property type="component" value="Unassembled WGS sequence"/>
</dbReference>
<organism evidence="1 2">
    <name type="scientific">Pseudomonas putida</name>
    <name type="common">Arthrobacter siderocapsulatus</name>
    <dbReference type="NCBI Taxonomy" id="303"/>
    <lineage>
        <taxon>Bacteria</taxon>
        <taxon>Pseudomonadati</taxon>
        <taxon>Pseudomonadota</taxon>
        <taxon>Gammaproteobacteria</taxon>
        <taxon>Pseudomonadales</taxon>
        <taxon>Pseudomonadaceae</taxon>
        <taxon>Pseudomonas</taxon>
    </lineage>
</organism>
<dbReference type="Pfam" id="PF20390">
    <property type="entry name" value="DUF6685"/>
    <property type="match status" value="1"/>
</dbReference>
<dbReference type="RefSeq" id="WP_198746379.1">
    <property type="nucleotide sequence ID" value="NZ_JAEHTE010000001.1"/>
</dbReference>
<dbReference type="InterPro" id="IPR046507">
    <property type="entry name" value="DUF6685"/>
</dbReference>
<sequence length="300" mass="33611">MLKKAAKKILDTVLEDLGHPATLINLLKVEKSLSRHLSEPVKVIAAGEVVQWQLFGELPFEGHHLGPGHLYGWTYSPGSHRDFGFTTLFREDLASFGTETIVREWSCEIQDVAGFSSSKSDLRLFKTTDAMVEKNSREMIEQISQEKLEENLSWDEISITSSGASDSFAIWDWDGRVFLSNSGGSHHFAAAKYIAKRIGVEIPLFGTLHRYGINQVALASLRRDFDIFVMSWSSLQKMPFHNAMANIKATYYCKNLPYPHQDQAAIFLPKDEAKSAKVAGLLRGAGLQDLGEYLTNLSKR</sequence>
<gene>
    <name evidence="1" type="ORF">JEU22_02505</name>
</gene>